<sequence length="260" mass="30253">MNGLLIYNKADYKKNSDYVKWIQDMAAQFGMKIELVFSDDFYQHGYEKYDQIQFAINRTRDYHLSLILELNHVRVFNQSTITLLGNNKLAAYRHAKEQNIKYPPVRLDWTNQDQIISKPVDGHGGEGVQRLSELKVSDFKNRIQQTLLTNLMGDIRFYVINNQIIQAIIRKNDGGLLFNYSQNNTCEIFEYTHEHHQLVHQFLHGLKADYVGVDFFLTDEGELIFNELEDVVGSRMLSDLGINNTTELFLTHIMNQLKGA</sequence>
<dbReference type="AlphaFoldDB" id="A0A1H9D0L0"/>
<dbReference type="EMBL" id="FOES01000006">
    <property type="protein sequence ID" value="SEQ06995.1"/>
    <property type="molecule type" value="Genomic_DNA"/>
</dbReference>
<dbReference type="RefSeq" id="WP_091772895.1">
    <property type="nucleotide sequence ID" value="NZ_CAESCL010000058.1"/>
</dbReference>
<evidence type="ECO:0000313" key="3">
    <source>
        <dbReference type="Proteomes" id="UP000199427"/>
    </source>
</evidence>
<dbReference type="GO" id="GO:0005737">
    <property type="term" value="C:cytoplasm"/>
    <property type="evidence" value="ECO:0007669"/>
    <property type="project" value="TreeGrafter"/>
</dbReference>
<dbReference type="Proteomes" id="UP000199427">
    <property type="component" value="Unassembled WGS sequence"/>
</dbReference>
<dbReference type="STRING" id="571933.SAMN05216362_10643"/>
<dbReference type="PANTHER" id="PTHR21621:SF0">
    <property type="entry name" value="BETA-CITRYLGLUTAMATE SYNTHASE B-RELATED"/>
    <property type="match status" value="1"/>
</dbReference>
<accession>A0A1H9D0L0</accession>
<dbReference type="GO" id="GO:0018169">
    <property type="term" value="F:ribosomal S6-glutamic acid ligase activity"/>
    <property type="evidence" value="ECO:0007669"/>
    <property type="project" value="TreeGrafter"/>
</dbReference>
<organism evidence="2 3">
    <name type="scientific">Piscibacillus halophilus</name>
    <dbReference type="NCBI Taxonomy" id="571933"/>
    <lineage>
        <taxon>Bacteria</taxon>
        <taxon>Bacillati</taxon>
        <taxon>Bacillota</taxon>
        <taxon>Bacilli</taxon>
        <taxon>Bacillales</taxon>
        <taxon>Bacillaceae</taxon>
        <taxon>Piscibacillus</taxon>
    </lineage>
</organism>
<gene>
    <name evidence="2" type="ORF">SAMN05216362_10643</name>
</gene>
<dbReference type="Gene3D" id="3.30.470.20">
    <property type="entry name" value="ATP-grasp fold, B domain"/>
    <property type="match status" value="1"/>
</dbReference>
<dbReference type="SUPFAM" id="SSF56059">
    <property type="entry name" value="Glutathione synthetase ATP-binding domain-like"/>
    <property type="match status" value="1"/>
</dbReference>
<keyword evidence="3" id="KW-1185">Reference proteome</keyword>
<name>A0A1H9D0L0_9BACI</name>
<proteinExistence type="predicted"/>
<reference evidence="2 3" key="1">
    <citation type="submission" date="2016-10" db="EMBL/GenBank/DDBJ databases">
        <authorList>
            <person name="de Groot N.N."/>
        </authorList>
    </citation>
    <scope>NUCLEOTIDE SEQUENCE [LARGE SCALE GENOMIC DNA]</scope>
    <source>
        <strain evidence="2 3">DSM 21633</strain>
    </source>
</reference>
<protein>
    <submittedName>
        <fullName evidence="2">Glutathione synthase/RimK-type ligase, ATP-grasp superfamily</fullName>
    </submittedName>
</protein>
<evidence type="ECO:0000313" key="2">
    <source>
        <dbReference type="EMBL" id="SEQ06995.1"/>
    </source>
</evidence>
<evidence type="ECO:0000259" key="1">
    <source>
        <dbReference type="Pfam" id="PF08443"/>
    </source>
</evidence>
<dbReference type="PANTHER" id="PTHR21621">
    <property type="entry name" value="RIBOSOMAL PROTEIN S6 MODIFICATION PROTEIN"/>
    <property type="match status" value="1"/>
</dbReference>
<dbReference type="GO" id="GO:0009432">
    <property type="term" value="P:SOS response"/>
    <property type="evidence" value="ECO:0007669"/>
    <property type="project" value="TreeGrafter"/>
</dbReference>
<dbReference type="OrthoDB" id="4426445at2"/>
<feature type="domain" description="ATP-grasp fold RimK-type" evidence="1">
    <location>
        <begin position="144"/>
        <end position="248"/>
    </location>
</feature>
<keyword evidence="2" id="KW-0436">Ligase</keyword>
<dbReference type="Pfam" id="PF08443">
    <property type="entry name" value="RimK"/>
    <property type="match status" value="1"/>
</dbReference>
<dbReference type="InterPro" id="IPR013651">
    <property type="entry name" value="ATP-grasp_RimK-type"/>
</dbReference>